<sequence length="182" mass="20274">MKKSLILACAFLCMNAMNASAATRYAADDEKKENVTSVSETAGTDMTWEFYSAYGDPTAEDLAAVSGSSRFGKKAAYFYGLFKDTYVTKEEVVPGDPTRRTVIRKPEIYNAVKNIEKALGKALKKHEITPEESEKQFCHVLKVSLAAIDSDTSTFEKSLDENRKDSQALLAIFQRVDLKNLY</sequence>
<dbReference type="AlphaFoldDB" id="A0A413T0V1"/>
<dbReference type="RefSeq" id="WP_008143103.1">
    <property type="nucleotide sequence ID" value="NZ_CABJGD010000011.1"/>
</dbReference>
<name>A0A413T0V1_9BACT</name>
<evidence type="ECO:0000313" key="2">
    <source>
        <dbReference type="Proteomes" id="UP000283855"/>
    </source>
</evidence>
<gene>
    <name evidence="1" type="ORF">DW921_06775</name>
</gene>
<organism evidence="1 2">
    <name type="scientific">Phocaeicola coprophilus</name>
    <dbReference type="NCBI Taxonomy" id="387090"/>
    <lineage>
        <taxon>Bacteria</taxon>
        <taxon>Pseudomonadati</taxon>
        <taxon>Bacteroidota</taxon>
        <taxon>Bacteroidia</taxon>
        <taxon>Bacteroidales</taxon>
        <taxon>Bacteroidaceae</taxon>
        <taxon>Phocaeicola</taxon>
    </lineage>
</organism>
<dbReference type="EMBL" id="QSFT01000011">
    <property type="protein sequence ID" value="RHA76246.1"/>
    <property type="molecule type" value="Genomic_DNA"/>
</dbReference>
<protein>
    <submittedName>
        <fullName evidence="1">Uncharacterized protein</fullName>
    </submittedName>
</protein>
<evidence type="ECO:0000313" key="1">
    <source>
        <dbReference type="EMBL" id="RHA76246.1"/>
    </source>
</evidence>
<comment type="caution">
    <text evidence="1">The sequence shown here is derived from an EMBL/GenBank/DDBJ whole genome shotgun (WGS) entry which is preliminary data.</text>
</comment>
<dbReference type="GeneID" id="78406412"/>
<dbReference type="Proteomes" id="UP000283855">
    <property type="component" value="Unassembled WGS sequence"/>
</dbReference>
<reference evidence="1 2" key="1">
    <citation type="submission" date="2018-08" db="EMBL/GenBank/DDBJ databases">
        <title>A genome reference for cultivated species of the human gut microbiota.</title>
        <authorList>
            <person name="Zou Y."/>
            <person name="Xue W."/>
            <person name="Luo G."/>
        </authorList>
    </citation>
    <scope>NUCLEOTIDE SEQUENCE [LARGE SCALE GENOMIC DNA]</scope>
    <source>
        <strain evidence="1 2">AM42-38</strain>
    </source>
</reference>
<proteinExistence type="predicted"/>
<accession>A0A413T0V1</accession>